<accession>A0A2Z6S115</accession>
<reference evidence="5 7" key="1">
    <citation type="submission" date="2017-11" db="EMBL/GenBank/DDBJ databases">
        <title>The genome of Rhizophagus clarus HR1 reveals common genetic basis of auxotrophy among arbuscular mycorrhizal fungi.</title>
        <authorList>
            <person name="Kobayashi Y."/>
        </authorList>
    </citation>
    <scope>NUCLEOTIDE SEQUENCE [LARGE SCALE GENOMIC DNA]</scope>
    <source>
        <strain evidence="5 7">HR1</strain>
    </source>
</reference>
<dbReference type="PROSITE" id="PS01174">
    <property type="entry name" value="LIPASE_GDXG_SER"/>
    <property type="match status" value="1"/>
</dbReference>
<dbReference type="InterPro" id="IPR029058">
    <property type="entry name" value="AB_hydrolase_fold"/>
</dbReference>
<comment type="similarity">
    <text evidence="1">Belongs to the 'GDXG' lipolytic enzyme family.</text>
</comment>
<name>A0A2Z6S115_9GLOM</name>
<dbReference type="OrthoDB" id="408631at2759"/>
<dbReference type="PANTHER" id="PTHR48081">
    <property type="entry name" value="AB HYDROLASE SUPERFAMILY PROTEIN C4A8.06C"/>
    <property type="match status" value="1"/>
</dbReference>
<dbReference type="InterPro" id="IPR050300">
    <property type="entry name" value="GDXG_lipolytic_enzyme"/>
</dbReference>
<dbReference type="EMBL" id="BEXD01002302">
    <property type="protein sequence ID" value="GBB97788.1"/>
    <property type="molecule type" value="Genomic_DNA"/>
</dbReference>
<evidence type="ECO:0000259" key="4">
    <source>
        <dbReference type="Pfam" id="PF07859"/>
    </source>
</evidence>
<keyword evidence="2 6" id="KW-0378">Hydrolase</keyword>
<dbReference type="Gene3D" id="3.40.50.1820">
    <property type="entry name" value="alpha/beta hydrolase"/>
    <property type="match status" value="1"/>
</dbReference>
<feature type="domain" description="Alpha/beta hydrolase fold-3" evidence="4">
    <location>
        <begin position="118"/>
        <end position="329"/>
    </location>
</feature>
<dbReference type="EMBL" id="BLAL01000228">
    <property type="protein sequence ID" value="GES93433.1"/>
    <property type="molecule type" value="Genomic_DNA"/>
</dbReference>
<feature type="active site" evidence="3">
    <location>
        <position position="199"/>
    </location>
</feature>
<evidence type="ECO:0000313" key="5">
    <source>
        <dbReference type="EMBL" id="GBB97788.1"/>
    </source>
</evidence>
<evidence type="ECO:0000256" key="1">
    <source>
        <dbReference type="ARBA" id="ARBA00010515"/>
    </source>
</evidence>
<protein>
    <submittedName>
        <fullName evidence="6">Alpha/beta hydrolase</fullName>
    </submittedName>
</protein>
<organism evidence="5 7">
    <name type="scientific">Rhizophagus clarus</name>
    <dbReference type="NCBI Taxonomy" id="94130"/>
    <lineage>
        <taxon>Eukaryota</taxon>
        <taxon>Fungi</taxon>
        <taxon>Fungi incertae sedis</taxon>
        <taxon>Mucoromycota</taxon>
        <taxon>Glomeromycotina</taxon>
        <taxon>Glomeromycetes</taxon>
        <taxon>Glomerales</taxon>
        <taxon>Glomeraceae</taxon>
        <taxon>Rhizophagus</taxon>
    </lineage>
</organism>
<dbReference type="PANTHER" id="PTHR48081:SF8">
    <property type="entry name" value="ALPHA_BETA HYDROLASE FOLD-3 DOMAIN-CONTAINING PROTEIN-RELATED"/>
    <property type="match status" value="1"/>
</dbReference>
<dbReference type="Proteomes" id="UP000247702">
    <property type="component" value="Unassembled WGS sequence"/>
</dbReference>
<evidence type="ECO:0000313" key="6">
    <source>
        <dbReference type="EMBL" id="GES93433.1"/>
    </source>
</evidence>
<evidence type="ECO:0000256" key="2">
    <source>
        <dbReference type="ARBA" id="ARBA00022801"/>
    </source>
</evidence>
<dbReference type="AlphaFoldDB" id="A0A2Z6S115"/>
<reference evidence="6" key="2">
    <citation type="submission" date="2019-10" db="EMBL/GenBank/DDBJ databases">
        <title>Conservation and host-specific expression of non-tandemly repeated heterogenous ribosome RNA gene in arbuscular mycorrhizal fungi.</title>
        <authorList>
            <person name="Maeda T."/>
            <person name="Kobayashi Y."/>
            <person name="Nakagawa T."/>
            <person name="Ezawa T."/>
            <person name="Yamaguchi K."/>
            <person name="Bino T."/>
            <person name="Nishimoto Y."/>
            <person name="Shigenobu S."/>
            <person name="Kawaguchi M."/>
        </authorList>
    </citation>
    <scope>NUCLEOTIDE SEQUENCE</scope>
    <source>
        <strain evidence="6">HR1</strain>
    </source>
</reference>
<dbReference type="Pfam" id="PF07859">
    <property type="entry name" value="Abhydrolase_3"/>
    <property type="match status" value="1"/>
</dbReference>
<evidence type="ECO:0000256" key="3">
    <source>
        <dbReference type="PROSITE-ProRule" id="PRU10038"/>
    </source>
</evidence>
<dbReference type="InterPro" id="IPR033140">
    <property type="entry name" value="Lipase_GDXG_put_SER_AS"/>
</dbReference>
<gene>
    <name evidence="6" type="ORF">RCL2_002017800</name>
    <name evidence="5" type="ORF">RclHR1_03070004</name>
</gene>
<proteinExistence type="inferred from homology"/>
<dbReference type="Proteomes" id="UP000615446">
    <property type="component" value="Unassembled WGS sequence"/>
</dbReference>
<keyword evidence="7" id="KW-1185">Reference proteome</keyword>
<sequence>MDFILPVLYCALVLALKIPLAILDHCTSFFFFKKGHTPPSLYQRVTVSIFKTFQLYLPLWLIRELHKSCGTMRVISHEQKEHWVKKLDANNEQDGWEGYLIANDVNHSEIGKDVDMIILYAHGGGYICGDALLFLATFIDWIRAWELSYGARTQILSLEYQLAPEHPFPAARENMLACYHWLINEKKISPSKIAFAGDSAGGNLAIISAIRLVNQLHVEPPVAVLLISPCVNGITNAESYISNDPYDCINITWFHRCLDLYLGDSNFHPSNPMISPVFENQLSGLPKVWACVGGYEVFLDDVKLFIEKLLSNNVEAELTIEDANIHDYAVVKLLSRNGAYDNNIKHIGKFLYDKKK</sequence>
<dbReference type="GO" id="GO:0016787">
    <property type="term" value="F:hydrolase activity"/>
    <property type="evidence" value="ECO:0007669"/>
    <property type="project" value="UniProtKB-KW"/>
</dbReference>
<dbReference type="STRING" id="94130.A0A2Z6S115"/>
<comment type="caution">
    <text evidence="5">The sequence shown here is derived from an EMBL/GenBank/DDBJ whole genome shotgun (WGS) entry which is preliminary data.</text>
</comment>
<dbReference type="SUPFAM" id="SSF53474">
    <property type="entry name" value="alpha/beta-Hydrolases"/>
    <property type="match status" value="1"/>
</dbReference>
<evidence type="ECO:0000313" key="7">
    <source>
        <dbReference type="Proteomes" id="UP000247702"/>
    </source>
</evidence>
<dbReference type="InterPro" id="IPR013094">
    <property type="entry name" value="AB_hydrolase_3"/>
</dbReference>